<dbReference type="Gene3D" id="3.40.50.1820">
    <property type="entry name" value="alpha/beta hydrolase"/>
    <property type="match status" value="1"/>
</dbReference>
<evidence type="ECO:0000313" key="4">
    <source>
        <dbReference type="Proteomes" id="UP001501725"/>
    </source>
</evidence>
<comment type="caution">
    <text evidence="3">The sequence shown here is derived from an EMBL/GenBank/DDBJ whole genome shotgun (WGS) entry which is preliminary data.</text>
</comment>
<dbReference type="PANTHER" id="PTHR43037">
    <property type="entry name" value="UNNAMED PRODUCT-RELATED"/>
    <property type="match status" value="1"/>
</dbReference>
<feature type="signal peptide" evidence="2">
    <location>
        <begin position="1"/>
        <end position="18"/>
    </location>
</feature>
<reference evidence="4" key="1">
    <citation type="journal article" date="2019" name="Int. J. Syst. Evol. Microbiol.">
        <title>The Global Catalogue of Microorganisms (GCM) 10K type strain sequencing project: providing services to taxonomists for standard genome sequencing and annotation.</title>
        <authorList>
            <consortium name="The Broad Institute Genomics Platform"/>
            <consortium name="The Broad Institute Genome Sequencing Center for Infectious Disease"/>
            <person name="Wu L."/>
            <person name="Ma J."/>
        </authorList>
    </citation>
    <scope>NUCLEOTIDE SEQUENCE [LARGE SCALE GENOMIC DNA]</scope>
    <source>
        <strain evidence="4">JCM 17919</strain>
    </source>
</reference>
<proteinExistence type="predicted"/>
<dbReference type="SUPFAM" id="SSF53474">
    <property type="entry name" value="alpha/beta-Hydrolases"/>
    <property type="match status" value="1"/>
</dbReference>
<gene>
    <name evidence="3" type="ORF">GCM10023184_45940</name>
</gene>
<keyword evidence="1 2" id="KW-0732">Signal</keyword>
<accession>A0ABP8HUD3</accession>
<dbReference type="InterPro" id="IPR029058">
    <property type="entry name" value="AB_hydrolase_fold"/>
</dbReference>
<protein>
    <submittedName>
        <fullName evidence="3">PHB depolymerase family esterase</fullName>
    </submittedName>
</protein>
<evidence type="ECO:0000256" key="2">
    <source>
        <dbReference type="SAM" id="SignalP"/>
    </source>
</evidence>
<dbReference type="PANTHER" id="PTHR43037:SF1">
    <property type="entry name" value="BLL1128 PROTEIN"/>
    <property type="match status" value="1"/>
</dbReference>
<dbReference type="Proteomes" id="UP001501725">
    <property type="component" value="Unassembled WGS sequence"/>
</dbReference>
<feature type="chain" id="PRO_5046806931" evidence="2">
    <location>
        <begin position="19"/>
        <end position="294"/>
    </location>
</feature>
<dbReference type="RefSeq" id="WP_345258376.1">
    <property type="nucleotide sequence ID" value="NZ_BAABGY010000019.1"/>
</dbReference>
<evidence type="ECO:0000256" key="1">
    <source>
        <dbReference type="ARBA" id="ARBA00022729"/>
    </source>
</evidence>
<evidence type="ECO:0000313" key="3">
    <source>
        <dbReference type="EMBL" id="GAA4344532.1"/>
    </source>
</evidence>
<organism evidence="3 4">
    <name type="scientific">Flaviaesturariibacter amylovorans</name>
    <dbReference type="NCBI Taxonomy" id="1084520"/>
    <lineage>
        <taxon>Bacteria</taxon>
        <taxon>Pseudomonadati</taxon>
        <taxon>Bacteroidota</taxon>
        <taxon>Chitinophagia</taxon>
        <taxon>Chitinophagales</taxon>
        <taxon>Chitinophagaceae</taxon>
        <taxon>Flaviaestuariibacter</taxon>
    </lineage>
</organism>
<name>A0ABP8HUD3_9BACT</name>
<sequence>MKQSLLFLLLLWTAAASAQRPMMSDSLLIGGRARSFHYFEPEGPSRGFHLVFVLHGSGGNGKGMMPPLARLEARASREKVLFVYPDGWGRYWNECRRYATSPANLQDVNEGAFFEALIDHFASRYGTVKDYAFAVGLSGGGHMAYKLAMTLPRRFPAISAIVANLPDPSNLDCTPSGTPVSVLITNGTADGVNPDGGGIMTINGASWGRVRSTWGSLDYWARLAGYKGKPVAAAVPDPDPANGQSVMRYTHRKGRRPEVTLLRVEGGDHAYPKDLDVFEESWAFFKRALQRMRK</sequence>
<keyword evidence="4" id="KW-1185">Reference proteome</keyword>
<dbReference type="EMBL" id="BAABGY010000019">
    <property type="protein sequence ID" value="GAA4344532.1"/>
    <property type="molecule type" value="Genomic_DNA"/>
</dbReference>
<dbReference type="InterPro" id="IPR050955">
    <property type="entry name" value="Plant_Biomass_Hydrol_Est"/>
</dbReference>